<dbReference type="VEuPathDB" id="FungiDB:A1O9_00050"/>
<evidence type="ECO:0000256" key="1">
    <source>
        <dbReference type="SAM" id="MobiDB-lite"/>
    </source>
</evidence>
<dbReference type="GeneID" id="25275002"/>
<evidence type="ECO:0000313" key="3">
    <source>
        <dbReference type="Proteomes" id="UP000027920"/>
    </source>
</evidence>
<sequence length="987" mass="108133">MTANSQGQLTILMNNKWKLATDPLKIIDVTFGSAVVGKGAFVLYESTEGLNIQFRVFEGHDFSVEVAVPSGATCLNSYIDLGTGYTVLLVGGDQITMYTSHQYVIPDNKGTIITTKDTDLGIKDLHLSRTETELTMWYTTSSDAVHYYAANLDDLNDGLLVPLLPSGSGGQISGLLSAASTHSEVLVNTLLSVNHSGFITMLQQATDSGMWEKIPFYAPSKTNNMEVPSFTIRVMATSDGSNNVNEKTPNCQLHLVSSSLIQVTSNGASTSISPDGVWMSCDSNSVLTLIVATADLACVTIQVDQFKSETGFIETIPSFIINPTEKLLPNLLPITSGADLLNAKTQTGEPLLKPGSVSPEDADSAATIISELTRTNPLVQAPSPGRFQRQRRRVKFSEETKAQHPEARARMFALGDWSSFWDFFYDLYEEAEEVLGWSLQKLDDVYHLVLHWLDQEFRFVLDSFQAVGKAISWVFKKITVAVDKLIDYVGFLFSWDDILQTSDTISTYINAGLSYGNTQIGELKSQIDTYLQTLRVSATRGKLKPSNVLTASNEQDPQSTDPTKAAQNGVAYNFAAYHMQHSGYATDSTIIPKIPSNSSQDSGQELKAIWDSISKEVDVVKYLVEDISQDIKDIFTPGTDTNEIFARLKDELVNAAIDTIQNVADALLEAVSLCISEFQDLGNAEIQVPIFSALWDLISDGRKFTVFNCLSLILAIPSAILFKLAAGKAPPALEGRLTEKTFGMYVTGDPKLDPTLASDIKAVTECVAVTSGGLAVILLANNQGFQPNGHPELPTAAGNAMDAATIFLDTFTLITSWPLKYKYDQNLYWTVWGLELSNAIFLACSRIVGWKFGFPRVETKRSVGIWEVVTSFPIYIVDIIIDVHEFDLPDGDPDKDDALTTRHVIEETATLIKNWAFGVAALNDEINEPVTAVALAVMGIATVLSSSFKFVDFVFWYEDRPKEPGPVRPPGHGLPPPSKKQCVFQDN</sequence>
<proteinExistence type="predicted"/>
<dbReference type="OrthoDB" id="3235083at2759"/>
<protein>
    <submittedName>
        <fullName evidence="2">Uncharacterized protein</fullName>
    </submittedName>
</protein>
<keyword evidence="3" id="KW-1185">Reference proteome</keyword>
<feature type="compositionally biased region" description="Pro residues" evidence="1">
    <location>
        <begin position="966"/>
        <end position="978"/>
    </location>
</feature>
<comment type="caution">
    <text evidence="2">The sequence shown here is derived from an EMBL/GenBank/DDBJ whole genome shotgun (WGS) entry which is preliminary data.</text>
</comment>
<evidence type="ECO:0000313" key="2">
    <source>
        <dbReference type="EMBL" id="KEF62078.1"/>
    </source>
</evidence>
<reference evidence="2 3" key="1">
    <citation type="submission" date="2013-03" db="EMBL/GenBank/DDBJ databases">
        <title>The Genome Sequence of Exophiala aquamarina CBS 119918.</title>
        <authorList>
            <consortium name="The Broad Institute Genomics Platform"/>
            <person name="Cuomo C."/>
            <person name="de Hoog S."/>
            <person name="Gorbushina A."/>
            <person name="Walker B."/>
            <person name="Young S.K."/>
            <person name="Zeng Q."/>
            <person name="Gargeya S."/>
            <person name="Fitzgerald M."/>
            <person name="Haas B."/>
            <person name="Abouelleil A."/>
            <person name="Allen A.W."/>
            <person name="Alvarado L."/>
            <person name="Arachchi H.M."/>
            <person name="Berlin A.M."/>
            <person name="Chapman S.B."/>
            <person name="Gainer-Dewar J."/>
            <person name="Goldberg J."/>
            <person name="Griggs A."/>
            <person name="Gujja S."/>
            <person name="Hansen M."/>
            <person name="Howarth C."/>
            <person name="Imamovic A."/>
            <person name="Ireland A."/>
            <person name="Larimer J."/>
            <person name="McCowan C."/>
            <person name="Murphy C."/>
            <person name="Pearson M."/>
            <person name="Poon T.W."/>
            <person name="Priest M."/>
            <person name="Roberts A."/>
            <person name="Saif S."/>
            <person name="Shea T."/>
            <person name="Sisk P."/>
            <person name="Sykes S."/>
            <person name="Wortman J."/>
            <person name="Nusbaum C."/>
            <person name="Birren B."/>
        </authorList>
    </citation>
    <scope>NUCLEOTIDE SEQUENCE [LARGE SCALE GENOMIC DNA]</scope>
    <source>
        <strain evidence="2 3">CBS 119918</strain>
    </source>
</reference>
<name>A0A072PRV8_9EURO</name>
<organism evidence="2 3">
    <name type="scientific">Exophiala aquamarina CBS 119918</name>
    <dbReference type="NCBI Taxonomy" id="1182545"/>
    <lineage>
        <taxon>Eukaryota</taxon>
        <taxon>Fungi</taxon>
        <taxon>Dikarya</taxon>
        <taxon>Ascomycota</taxon>
        <taxon>Pezizomycotina</taxon>
        <taxon>Eurotiomycetes</taxon>
        <taxon>Chaetothyriomycetidae</taxon>
        <taxon>Chaetothyriales</taxon>
        <taxon>Herpotrichiellaceae</taxon>
        <taxon>Exophiala</taxon>
    </lineage>
</organism>
<dbReference type="RefSeq" id="XP_013264668.1">
    <property type="nucleotide sequence ID" value="XM_013409214.1"/>
</dbReference>
<dbReference type="STRING" id="1182545.A0A072PRV8"/>
<dbReference type="Proteomes" id="UP000027920">
    <property type="component" value="Unassembled WGS sequence"/>
</dbReference>
<feature type="region of interest" description="Disordered" evidence="1">
    <location>
        <begin position="965"/>
        <end position="987"/>
    </location>
</feature>
<dbReference type="EMBL" id="AMGV01000001">
    <property type="protein sequence ID" value="KEF62078.1"/>
    <property type="molecule type" value="Genomic_DNA"/>
</dbReference>
<dbReference type="HOGENOM" id="CLU_008240_0_0_1"/>
<dbReference type="AlphaFoldDB" id="A0A072PRV8"/>
<gene>
    <name evidence="2" type="ORF">A1O9_00050</name>
</gene>
<accession>A0A072PRV8</accession>